<evidence type="ECO:0000259" key="2">
    <source>
        <dbReference type="Pfam" id="PF02022"/>
    </source>
</evidence>
<feature type="compositionally biased region" description="Pro residues" evidence="1">
    <location>
        <begin position="62"/>
        <end position="71"/>
    </location>
</feature>
<dbReference type="AlphaFoldDB" id="A0A3M0JTL5"/>
<accession>A0A3M0JTL5</accession>
<dbReference type="STRING" id="333673.A0A3M0JTL5"/>
<reference evidence="3 4" key="1">
    <citation type="submission" date="2018-07" db="EMBL/GenBank/DDBJ databases">
        <title>A high quality draft genome assembly of the barn swallow (H. rustica rustica).</title>
        <authorList>
            <person name="Formenti G."/>
            <person name="Chiara M."/>
            <person name="Poveda L."/>
            <person name="Francoijs K.-J."/>
            <person name="Bonisoli-Alquati A."/>
            <person name="Canova L."/>
            <person name="Gianfranceschi L."/>
            <person name="Horner D.S."/>
            <person name="Saino N."/>
        </authorList>
    </citation>
    <scope>NUCLEOTIDE SEQUENCE [LARGE SCALE GENOMIC DNA]</scope>
    <source>
        <strain evidence="3">Chelidonia</strain>
        <tissue evidence="3">Blood</tissue>
    </source>
</reference>
<evidence type="ECO:0000313" key="3">
    <source>
        <dbReference type="EMBL" id="RMC04342.1"/>
    </source>
</evidence>
<dbReference type="SUPFAM" id="SSF46919">
    <property type="entry name" value="N-terminal Zn binding domain of HIV integrase"/>
    <property type="match status" value="1"/>
</dbReference>
<comment type="caution">
    <text evidence="3">The sequence shown here is derived from an EMBL/GenBank/DDBJ whole genome shotgun (WGS) entry which is preliminary data.</text>
</comment>
<dbReference type="Gene3D" id="1.10.1200.30">
    <property type="match status" value="1"/>
</dbReference>
<keyword evidence="4" id="KW-1185">Reference proteome</keyword>
<feature type="domain" description="Integrase-type" evidence="2">
    <location>
        <begin position="117"/>
        <end position="139"/>
    </location>
</feature>
<dbReference type="EMBL" id="QRBI01000126">
    <property type="protein sequence ID" value="RMC04342.1"/>
    <property type="molecule type" value="Genomic_DNA"/>
</dbReference>
<evidence type="ECO:0000313" key="4">
    <source>
        <dbReference type="Proteomes" id="UP000269221"/>
    </source>
</evidence>
<dbReference type="Pfam" id="PF02022">
    <property type="entry name" value="Integrase_Zn"/>
    <property type="match status" value="1"/>
</dbReference>
<protein>
    <recommendedName>
        <fullName evidence="2">Integrase-type domain-containing protein</fullName>
    </recommendedName>
</protein>
<dbReference type="OrthoDB" id="9381447at2759"/>
<feature type="region of interest" description="Disordered" evidence="1">
    <location>
        <begin position="44"/>
        <end position="73"/>
    </location>
</feature>
<organism evidence="3 4">
    <name type="scientific">Hirundo rustica rustica</name>
    <dbReference type="NCBI Taxonomy" id="333673"/>
    <lineage>
        <taxon>Eukaryota</taxon>
        <taxon>Metazoa</taxon>
        <taxon>Chordata</taxon>
        <taxon>Craniata</taxon>
        <taxon>Vertebrata</taxon>
        <taxon>Euteleostomi</taxon>
        <taxon>Archelosauria</taxon>
        <taxon>Archosauria</taxon>
        <taxon>Dinosauria</taxon>
        <taxon>Saurischia</taxon>
        <taxon>Theropoda</taxon>
        <taxon>Coelurosauria</taxon>
        <taxon>Aves</taxon>
        <taxon>Neognathae</taxon>
        <taxon>Neoaves</taxon>
        <taxon>Telluraves</taxon>
        <taxon>Australaves</taxon>
        <taxon>Passeriformes</taxon>
        <taxon>Sylvioidea</taxon>
        <taxon>Hirundinidae</taxon>
        <taxon>Hirundo</taxon>
    </lineage>
</organism>
<name>A0A3M0JTL5_HIRRU</name>
<evidence type="ECO:0000256" key="1">
    <source>
        <dbReference type="SAM" id="MobiDB-lite"/>
    </source>
</evidence>
<dbReference type="GO" id="GO:0008270">
    <property type="term" value="F:zinc ion binding"/>
    <property type="evidence" value="ECO:0007669"/>
    <property type="project" value="InterPro"/>
</dbReference>
<dbReference type="InterPro" id="IPR003308">
    <property type="entry name" value="Integrase_Zn-bd_dom_N"/>
</dbReference>
<dbReference type="InterPro" id="IPR017856">
    <property type="entry name" value="Integrase-like_N"/>
</dbReference>
<sequence>MALADANEWCKAAILSLPLEPVPTLDDMLQVCARKVPFIAAHQSHSSRVKPPEKAAAADTVPPVPVPQPPPKRTRSHEYYILQLSSHTTQPGPIVEDNARVDALAMAVTIPQRLGQAKLSHDFYHQNARALAKQFGLTLLSWFGPNLGENP</sequence>
<dbReference type="Proteomes" id="UP000269221">
    <property type="component" value="Unassembled WGS sequence"/>
</dbReference>
<dbReference type="Gene3D" id="1.10.10.200">
    <property type="match status" value="1"/>
</dbReference>
<dbReference type="InterPro" id="IPR008916">
    <property type="entry name" value="Retrov_capsid_C"/>
</dbReference>
<gene>
    <name evidence="3" type="ORF">DUI87_19161</name>
</gene>
<proteinExistence type="predicted"/>